<comment type="caution">
    <text evidence="2">The sequence shown here is derived from an EMBL/GenBank/DDBJ whole genome shotgun (WGS) entry which is preliminary data.</text>
</comment>
<dbReference type="Proteomes" id="UP001529510">
    <property type="component" value="Unassembled WGS sequence"/>
</dbReference>
<evidence type="ECO:0000313" key="2">
    <source>
        <dbReference type="EMBL" id="KAL0158612.1"/>
    </source>
</evidence>
<name>A0ABD0N947_CIRMR</name>
<dbReference type="EMBL" id="JAMKFB020000023">
    <property type="protein sequence ID" value="KAL0158612.1"/>
    <property type="molecule type" value="Genomic_DNA"/>
</dbReference>
<feature type="non-terminal residue" evidence="2">
    <location>
        <position position="1"/>
    </location>
</feature>
<protein>
    <submittedName>
        <fullName evidence="2">Uncharacterized protein</fullName>
    </submittedName>
</protein>
<dbReference type="AlphaFoldDB" id="A0ABD0N947"/>
<sequence length="59" mass="6581">SPEQYNNERVECVTGGSNRTGESGVTVRFGRAERHLQEVLYQYTPDPNVTHAAPSKSFI</sequence>
<accession>A0ABD0N947</accession>
<feature type="compositionally biased region" description="Basic and acidic residues" evidence="1">
    <location>
        <begin position="1"/>
        <end position="11"/>
    </location>
</feature>
<keyword evidence="3" id="KW-1185">Reference proteome</keyword>
<proteinExistence type="predicted"/>
<feature type="region of interest" description="Disordered" evidence="1">
    <location>
        <begin position="1"/>
        <end position="23"/>
    </location>
</feature>
<reference evidence="2 3" key="1">
    <citation type="submission" date="2024-05" db="EMBL/GenBank/DDBJ databases">
        <title>Genome sequencing and assembly of Indian major carp, Cirrhinus mrigala (Hamilton, 1822).</title>
        <authorList>
            <person name="Mohindra V."/>
            <person name="Chowdhury L.M."/>
            <person name="Lal K."/>
            <person name="Jena J.K."/>
        </authorList>
    </citation>
    <scope>NUCLEOTIDE SEQUENCE [LARGE SCALE GENOMIC DNA]</scope>
    <source>
        <strain evidence="2">CM1030</strain>
        <tissue evidence="2">Blood</tissue>
    </source>
</reference>
<gene>
    <name evidence="2" type="ORF">M9458_046688</name>
</gene>
<feature type="non-terminal residue" evidence="2">
    <location>
        <position position="59"/>
    </location>
</feature>
<organism evidence="2 3">
    <name type="scientific">Cirrhinus mrigala</name>
    <name type="common">Mrigala</name>
    <dbReference type="NCBI Taxonomy" id="683832"/>
    <lineage>
        <taxon>Eukaryota</taxon>
        <taxon>Metazoa</taxon>
        <taxon>Chordata</taxon>
        <taxon>Craniata</taxon>
        <taxon>Vertebrata</taxon>
        <taxon>Euteleostomi</taxon>
        <taxon>Actinopterygii</taxon>
        <taxon>Neopterygii</taxon>
        <taxon>Teleostei</taxon>
        <taxon>Ostariophysi</taxon>
        <taxon>Cypriniformes</taxon>
        <taxon>Cyprinidae</taxon>
        <taxon>Labeoninae</taxon>
        <taxon>Labeonini</taxon>
        <taxon>Cirrhinus</taxon>
    </lineage>
</organism>
<evidence type="ECO:0000256" key="1">
    <source>
        <dbReference type="SAM" id="MobiDB-lite"/>
    </source>
</evidence>
<evidence type="ECO:0000313" key="3">
    <source>
        <dbReference type="Proteomes" id="UP001529510"/>
    </source>
</evidence>